<keyword evidence="1" id="KW-0812">Transmembrane</keyword>
<feature type="transmembrane region" description="Helical" evidence="1">
    <location>
        <begin position="61"/>
        <end position="82"/>
    </location>
</feature>
<name>A0A644VRR8_9ZZZZ</name>
<evidence type="ECO:0000313" key="2">
    <source>
        <dbReference type="EMBL" id="MPL94026.1"/>
    </source>
</evidence>
<comment type="caution">
    <text evidence="2">The sequence shown here is derived from an EMBL/GenBank/DDBJ whole genome shotgun (WGS) entry which is preliminary data.</text>
</comment>
<dbReference type="AlphaFoldDB" id="A0A644VRR8"/>
<protein>
    <submittedName>
        <fullName evidence="2">Uncharacterized protein</fullName>
    </submittedName>
</protein>
<keyword evidence="1" id="KW-1133">Transmembrane helix</keyword>
<keyword evidence="1" id="KW-0472">Membrane</keyword>
<proteinExistence type="predicted"/>
<evidence type="ECO:0000256" key="1">
    <source>
        <dbReference type="SAM" id="Phobius"/>
    </source>
</evidence>
<accession>A0A644VRR8</accession>
<gene>
    <name evidence="2" type="ORF">SDC9_40174</name>
</gene>
<reference evidence="2" key="1">
    <citation type="submission" date="2019-08" db="EMBL/GenBank/DDBJ databases">
        <authorList>
            <person name="Kucharzyk K."/>
            <person name="Murdoch R.W."/>
            <person name="Higgins S."/>
            <person name="Loffler F."/>
        </authorList>
    </citation>
    <scope>NUCLEOTIDE SEQUENCE</scope>
</reference>
<dbReference type="EMBL" id="VSSQ01000412">
    <property type="protein sequence ID" value="MPL94026.1"/>
    <property type="molecule type" value="Genomic_DNA"/>
</dbReference>
<organism evidence="2">
    <name type="scientific">bioreactor metagenome</name>
    <dbReference type="NCBI Taxonomy" id="1076179"/>
    <lineage>
        <taxon>unclassified sequences</taxon>
        <taxon>metagenomes</taxon>
        <taxon>ecological metagenomes</taxon>
    </lineage>
</organism>
<sequence length="193" mass="20659">MKKMIRFLVATLVILLMLVPMMTAYADSGTNPATTSASSGTDQVTTVVATDKIQDVLIDNVANIVQTIIITLLGVLGTWLSIKLSGNAKLKNINEATQAVIKTAQLTAGELKQTIVDDLKAGHSDGKLTEDEIETLKNKLQSKTYEKLSAPILQLLNESAVDVQGLIAGAGEAWIEKVKRDPQLLASELISSD</sequence>